<sequence length="199" mass="22303">MDYLLNRNSDRPKRSVLKTWAVGPVPNVQDDNDENKDKPNTYIAISDCRMYEQLVLQWCNIHHITLCKRTCGGNLTILCMYGDSYSDSIKTIVLQDCNVTEYAGNGLGFVNAWTVMGILTPFISFISIGCFFLVYQNTKNMKTPGGSPAESQPFDVEQHEIHSQTKNDMLQAVCIKTEFDKVKLSLTSTGKPNSVCTSL</sequence>
<evidence type="ECO:0000313" key="3">
    <source>
        <dbReference type="Proteomes" id="UP000507470"/>
    </source>
</evidence>
<organism evidence="2 3">
    <name type="scientific">Mytilus coruscus</name>
    <name type="common">Sea mussel</name>
    <dbReference type="NCBI Taxonomy" id="42192"/>
    <lineage>
        <taxon>Eukaryota</taxon>
        <taxon>Metazoa</taxon>
        <taxon>Spiralia</taxon>
        <taxon>Lophotrochozoa</taxon>
        <taxon>Mollusca</taxon>
        <taxon>Bivalvia</taxon>
        <taxon>Autobranchia</taxon>
        <taxon>Pteriomorphia</taxon>
        <taxon>Mytilida</taxon>
        <taxon>Mytiloidea</taxon>
        <taxon>Mytilidae</taxon>
        <taxon>Mytilinae</taxon>
        <taxon>Mytilus</taxon>
    </lineage>
</organism>
<keyword evidence="3" id="KW-1185">Reference proteome</keyword>
<keyword evidence="1" id="KW-0472">Membrane</keyword>
<protein>
    <submittedName>
        <fullName evidence="2">CSMD</fullName>
    </submittedName>
</protein>
<reference evidence="2 3" key="1">
    <citation type="submission" date="2020-06" db="EMBL/GenBank/DDBJ databases">
        <authorList>
            <person name="Li R."/>
            <person name="Bekaert M."/>
        </authorList>
    </citation>
    <scope>NUCLEOTIDE SEQUENCE [LARGE SCALE GENOMIC DNA]</scope>
    <source>
        <strain evidence="3">wild</strain>
    </source>
</reference>
<accession>A0A6J8DJ55</accession>
<gene>
    <name evidence="2" type="ORF">MCOR_41517</name>
</gene>
<proteinExistence type="predicted"/>
<dbReference type="Proteomes" id="UP000507470">
    <property type="component" value="Unassembled WGS sequence"/>
</dbReference>
<evidence type="ECO:0000313" key="2">
    <source>
        <dbReference type="EMBL" id="CAC5408106.1"/>
    </source>
</evidence>
<keyword evidence="1" id="KW-1133">Transmembrane helix</keyword>
<name>A0A6J8DJ55_MYTCO</name>
<dbReference type="EMBL" id="CACVKT020007510">
    <property type="protein sequence ID" value="CAC5408106.1"/>
    <property type="molecule type" value="Genomic_DNA"/>
</dbReference>
<keyword evidence="1" id="KW-0812">Transmembrane</keyword>
<dbReference type="AlphaFoldDB" id="A0A6J8DJ55"/>
<feature type="transmembrane region" description="Helical" evidence="1">
    <location>
        <begin position="112"/>
        <end position="135"/>
    </location>
</feature>
<evidence type="ECO:0000256" key="1">
    <source>
        <dbReference type="SAM" id="Phobius"/>
    </source>
</evidence>